<dbReference type="Gene3D" id="2.60.120.10">
    <property type="entry name" value="Jelly Rolls"/>
    <property type="match status" value="1"/>
</dbReference>
<dbReference type="InterPro" id="IPR009057">
    <property type="entry name" value="Homeodomain-like_sf"/>
</dbReference>
<dbReference type="GO" id="GO:0043565">
    <property type="term" value="F:sequence-specific DNA binding"/>
    <property type="evidence" value="ECO:0007669"/>
    <property type="project" value="InterPro"/>
</dbReference>
<dbReference type="SUPFAM" id="SSF46689">
    <property type="entry name" value="Homeodomain-like"/>
    <property type="match status" value="2"/>
</dbReference>
<dbReference type="AlphaFoldDB" id="A0A0G3MA26"/>
<name>A0A0G3MA26_CHRGL</name>
<dbReference type="STRING" id="1324352.OK18_15950"/>
<dbReference type="EMBL" id="CP050995">
    <property type="protein sequence ID" value="QIY90290.1"/>
    <property type="molecule type" value="Genomic_DNA"/>
</dbReference>
<evidence type="ECO:0000256" key="3">
    <source>
        <dbReference type="ARBA" id="ARBA00023163"/>
    </source>
</evidence>
<dbReference type="RefSeq" id="WP_053328639.1">
    <property type="nucleotide sequence ID" value="NZ_CP009928.1"/>
</dbReference>
<dbReference type="InterPro" id="IPR018060">
    <property type="entry name" value="HTH_AraC"/>
</dbReference>
<dbReference type="Proteomes" id="UP000501570">
    <property type="component" value="Chromosome"/>
</dbReference>
<proteinExistence type="predicted"/>
<dbReference type="PATRIC" id="fig|1324352.5.peg.3329"/>
<gene>
    <name evidence="6" type="ORF">FOB44_06315</name>
    <name evidence="5" type="ORF">OK18_15950</name>
</gene>
<dbReference type="PROSITE" id="PS01124">
    <property type="entry name" value="HTH_ARAC_FAMILY_2"/>
    <property type="match status" value="1"/>
</dbReference>
<dbReference type="SMART" id="SM00342">
    <property type="entry name" value="HTH_ARAC"/>
    <property type="match status" value="1"/>
</dbReference>
<keyword evidence="3" id="KW-0804">Transcription</keyword>
<evidence type="ECO:0000313" key="7">
    <source>
        <dbReference type="Proteomes" id="UP000035213"/>
    </source>
</evidence>
<dbReference type="Pfam" id="PF02311">
    <property type="entry name" value="AraC_binding"/>
    <property type="match status" value="1"/>
</dbReference>
<reference evidence="5 7" key="1">
    <citation type="submission" date="2014-11" db="EMBL/GenBank/DDBJ databases">
        <authorList>
            <person name="Park G.-S."/>
            <person name="Hong S.-J."/>
            <person name="Jung B.K."/>
            <person name="Khan A.R."/>
            <person name="Kwak Y."/>
            <person name="Shin J.-H."/>
        </authorList>
    </citation>
    <scope>NUCLEOTIDE SEQUENCE [LARGE SCALE GENOMIC DNA]</scope>
    <source>
        <strain evidence="5 7">DSM 27622</strain>
    </source>
</reference>
<dbReference type="GO" id="GO:0003700">
    <property type="term" value="F:DNA-binding transcription factor activity"/>
    <property type="evidence" value="ECO:0007669"/>
    <property type="project" value="InterPro"/>
</dbReference>
<evidence type="ECO:0000256" key="1">
    <source>
        <dbReference type="ARBA" id="ARBA00023015"/>
    </source>
</evidence>
<keyword evidence="2" id="KW-0238">DNA-binding</keyword>
<dbReference type="InterPro" id="IPR003313">
    <property type="entry name" value="AraC-bd"/>
</dbReference>
<dbReference type="Gene3D" id="1.10.10.60">
    <property type="entry name" value="Homeodomain-like"/>
    <property type="match status" value="2"/>
</dbReference>
<evidence type="ECO:0000259" key="4">
    <source>
        <dbReference type="PROSITE" id="PS01124"/>
    </source>
</evidence>
<evidence type="ECO:0000313" key="6">
    <source>
        <dbReference type="EMBL" id="QIY90290.1"/>
    </source>
</evidence>
<dbReference type="InterPro" id="IPR011051">
    <property type="entry name" value="RmlC_Cupin_sf"/>
</dbReference>
<feature type="domain" description="HTH araC/xylS-type" evidence="4">
    <location>
        <begin position="163"/>
        <end position="261"/>
    </location>
</feature>
<evidence type="ECO:0000313" key="8">
    <source>
        <dbReference type="Proteomes" id="UP000501570"/>
    </source>
</evidence>
<dbReference type="InterPro" id="IPR014710">
    <property type="entry name" value="RmlC-like_jellyroll"/>
</dbReference>
<accession>A0A0G3MA26</accession>
<keyword evidence="1" id="KW-0805">Transcription regulation</keyword>
<dbReference type="Proteomes" id="UP000035213">
    <property type="component" value="Chromosome"/>
</dbReference>
<organism evidence="5 7">
    <name type="scientific">Chryseobacterium gallinarum</name>
    <dbReference type="NCBI Taxonomy" id="1324352"/>
    <lineage>
        <taxon>Bacteria</taxon>
        <taxon>Pseudomonadati</taxon>
        <taxon>Bacteroidota</taxon>
        <taxon>Flavobacteriia</taxon>
        <taxon>Flavobacteriales</taxon>
        <taxon>Weeksellaceae</taxon>
        <taxon>Chryseobacterium group</taxon>
        <taxon>Chryseobacterium</taxon>
    </lineage>
</organism>
<dbReference type="Pfam" id="PF12833">
    <property type="entry name" value="HTH_18"/>
    <property type="match status" value="1"/>
</dbReference>
<dbReference type="EMBL" id="CP009928">
    <property type="protein sequence ID" value="AKK73902.1"/>
    <property type="molecule type" value="Genomic_DNA"/>
</dbReference>
<dbReference type="PANTHER" id="PTHR11019:SF190">
    <property type="entry name" value="ARAC-FAMILY REGULATORY PROTEIN"/>
    <property type="match status" value="1"/>
</dbReference>
<protein>
    <submittedName>
        <fullName evidence="5">AraC family transcriptional regulator</fullName>
    </submittedName>
</protein>
<reference evidence="6 8" key="2">
    <citation type="submission" date="2019-09" db="EMBL/GenBank/DDBJ databases">
        <title>FDA dAtabase for Regulatory Grade micrObial Sequences (FDA-ARGOS): Supporting development and validation of Infectious Disease Dx tests.</title>
        <authorList>
            <person name="Sciortino C."/>
            <person name="Tallon L."/>
            <person name="Sadzewicz L."/>
            <person name="Vavikolanu K."/>
            <person name="Mehta A."/>
            <person name="Aluvathingal J."/>
            <person name="Nadendla S."/>
            <person name="Nandy P."/>
            <person name="Geyer C."/>
            <person name="Yan Y."/>
            <person name="Sichtig H."/>
        </authorList>
    </citation>
    <scope>NUCLEOTIDE SEQUENCE [LARGE SCALE GENOMIC DNA]</scope>
    <source>
        <strain evidence="6 8">FDAARGOS_636</strain>
    </source>
</reference>
<evidence type="ECO:0000256" key="2">
    <source>
        <dbReference type="ARBA" id="ARBA00023125"/>
    </source>
</evidence>
<sequence length="270" mass="31113">MGLIATLPHIDQHDKSVFVMHEKSEKLIPFHKHTKGQLSYVEGGIAYITIDNRTYVVPARHFFWIPQGMEHILEIGHSATMLRSLYFYAYDDVSDPFYGRLGIYPASELLIQMIKYTEIWDEKHVTSGDENFEFLVALKKILPKTHQQPLPIILPATHNKQMIKIVSYLEWNIGEKHTLANVSSRFGLSERSMSRLFKADMDISFLQYLKTLRIIKAIELLLNTDKSISEIADDVGYSSISAFSDTFHEFTRSRPSDLRKSSTIFRNPAN</sequence>
<dbReference type="SUPFAM" id="SSF51182">
    <property type="entry name" value="RmlC-like cupins"/>
    <property type="match status" value="1"/>
</dbReference>
<dbReference type="KEGG" id="cgn:OK18_15950"/>
<dbReference type="PANTHER" id="PTHR11019">
    <property type="entry name" value="HTH-TYPE TRANSCRIPTIONAL REGULATOR NIMR"/>
    <property type="match status" value="1"/>
</dbReference>
<keyword evidence="8" id="KW-1185">Reference proteome</keyword>
<dbReference type="OrthoDB" id="1266582at2"/>
<evidence type="ECO:0000313" key="5">
    <source>
        <dbReference type="EMBL" id="AKK73902.1"/>
    </source>
</evidence>